<dbReference type="SUPFAM" id="SSF53901">
    <property type="entry name" value="Thiolase-like"/>
    <property type="match status" value="1"/>
</dbReference>
<name>A0ABR9RSW7_9ACTN</name>
<keyword evidence="2" id="KW-1185">Reference proteome</keyword>
<accession>A0ABR9RSW7</accession>
<gene>
    <name evidence="1" type="ORF">IEQ44_08335</name>
</gene>
<dbReference type="EMBL" id="JADCSA010000006">
    <property type="protein sequence ID" value="MBE7324659.1"/>
    <property type="molecule type" value="Genomic_DNA"/>
</dbReference>
<evidence type="ECO:0008006" key="3">
    <source>
        <dbReference type="Google" id="ProtNLM"/>
    </source>
</evidence>
<dbReference type="Proteomes" id="UP000756387">
    <property type="component" value="Unassembled WGS sequence"/>
</dbReference>
<dbReference type="RefSeq" id="WP_227487127.1">
    <property type="nucleotide sequence ID" value="NZ_JADCSA010000006.1"/>
</dbReference>
<sequence>MAPGGAVSVISSLATAVGTGTLLEEVPSISAEMAEALYARGQRFCPLTEDQFSLVELSVRETLASVRVDTVDHVLVATETMTSTESRAGHEQLRGRLHRLLSDLGLGHASLTAMTFGGCAAVMSALEYASLLVEAQRADSVLVVAVGALRDDDSRVLAPSISAIGDGVASCIVSVGGAGWRLDWMRRQAFLGISEFDAAEDFGPSLVALGRALKTLRPSAAAGAQPQVLVCNNYGLPTLRLFASTLGVEEVFTSNVGRLSHLGTPDILVNLADLGAHVTEVLALATGPADCVLARMERT</sequence>
<evidence type="ECO:0000313" key="1">
    <source>
        <dbReference type="EMBL" id="MBE7324659.1"/>
    </source>
</evidence>
<reference evidence="1 2" key="1">
    <citation type="submission" date="2020-10" db="EMBL/GenBank/DDBJ databases">
        <title>Nocardioides sp. isolated from sludge.</title>
        <authorList>
            <person name="Zhang X."/>
        </authorList>
    </citation>
    <scope>NUCLEOTIDE SEQUENCE [LARGE SCALE GENOMIC DNA]</scope>
    <source>
        <strain evidence="1 2">Y6</strain>
    </source>
</reference>
<protein>
    <recommendedName>
        <fullName evidence="3">Beta-ketoacyl-[acyl-carrier-protein] synthase III N-terminal domain-containing protein</fullName>
    </recommendedName>
</protein>
<proteinExistence type="predicted"/>
<organism evidence="1 2">
    <name type="scientific">Nocardioides malaquae</name>
    <dbReference type="NCBI Taxonomy" id="2773426"/>
    <lineage>
        <taxon>Bacteria</taxon>
        <taxon>Bacillati</taxon>
        <taxon>Actinomycetota</taxon>
        <taxon>Actinomycetes</taxon>
        <taxon>Propionibacteriales</taxon>
        <taxon>Nocardioidaceae</taxon>
        <taxon>Nocardioides</taxon>
    </lineage>
</organism>
<comment type="caution">
    <text evidence="1">The sequence shown here is derived from an EMBL/GenBank/DDBJ whole genome shotgun (WGS) entry which is preliminary data.</text>
</comment>
<dbReference type="InterPro" id="IPR016039">
    <property type="entry name" value="Thiolase-like"/>
</dbReference>
<evidence type="ECO:0000313" key="2">
    <source>
        <dbReference type="Proteomes" id="UP000756387"/>
    </source>
</evidence>
<dbReference type="Gene3D" id="3.40.47.10">
    <property type="match status" value="1"/>
</dbReference>